<comment type="caution">
    <text evidence="3">The sequence shown here is derived from an EMBL/GenBank/DDBJ whole genome shotgun (WGS) entry which is preliminary data.</text>
</comment>
<feature type="transmembrane region" description="Helical" evidence="2">
    <location>
        <begin position="12"/>
        <end position="31"/>
    </location>
</feature>
<sequence>MLETTNDDRKTAIGHLVLPVLSLPLVSATAVDVQLKRRGRDGLTVSVLCLAGRRGAPCRRFRTPGRWKGRGRGRGDGGEEGPPGAADGRRALKLPVSGRGRRRCQISSRFFF</sequence>
<dbReference type="EMBL" id="JAACXV010013733">
    <property type="protein sequence ID" value="KAF7272631.1"/>
    <property type="molecule type" value="Genomic_DNA"/>
</dbReference>
<proteinExistence type="predicted"/>
<evidence type="ECO:0000256" key="1">
    <source>
        <dbReference type="SAM" id="MobiDB-lite"/>
    </source>
</evidence>
<evidence type="ECO:0000313" key="4">
    <source>
        <dbReference type="Proteomes" id="UP000625711"/>
    </source>
</evidence>
<evidence type="ECO:0000313" key="3">
    <source>
        <dbReference type="EMBL" id="KAF7272631.1"/>
    </source>
</evidence>
<accession>A0A834I4R3</accession>
<dbReference type="AlphaFoldDB" id="A0A834I4R3"/>
<dbReference type="Proteomes" id="UP000625711">
    <property type="component" value="Unassembled WGS sequence"/>
</dbReference>
<organism evidence="3 4">
    <name type="scientific">Rhynchophorus ferrugineus</name>
    <name type="common">Red palm weevil</name>
    <name type="synonym">Curculio ferrugineus</name>
    <dbReference type="NCBI Taxonomy" id="354439"/>
    <lineage>
        <taxon>Eukaryota</taxon>
        <taxon>Metazoa</taxon>
        <taxon>Ecdysozoa</taxon>
        <taxon>Arthropoda</taxon>
        <taxon>Hexapoda</taxon>
        <taxon>Insecta</taxon>
        <taxon>Pterygota</taxon>
        <taxon>Neoptera</taxon>
        <taxon>Endopterygota</taxon>
        <taxon>Coleoptera</taxon>
        <taxon>Polyphaga</taxon>
        <taxon>Cucujiformia</taxon>
        <taxon>Curculionidae</taxon>
        <taxon>Dryophthorinae</taxon>
        <taxon>Rhynchophorus</taxon>
    </lineage>
</organism>
<reference evidence="3" key="1">
    <citation type="submission" date="2020-08" db="EMBL/GenBank/DDBJ databases">
        <title>Genome sequencing and assembly of the red palm weevil Rhynchophorus ferrugineus.</title>
        <authorList>
            <person name="Dias G.B."/>
            <person name="Bergman C.M."/>
            <person name="Manee M."/>
        </authorList>
    </citation>
    <scope>NUCLEOTIDE SEQUENCE</scope>
    <source>
        <strain evidence="3">AA-2017</strain>
        <tissue evidence="3">Whole larva</tissue>
    </source>
</reference>
<keyword evidence="2" id="KW-0812">Transmembrane</keyword>
<feature type="region of interest" description="Disordered" evidence="1">
    <location>
        <begin position="60"/>
        <end position="100"/>
    </location>
</feature>
<keyword evidence="4" id="KW-1185">Reference proteome</keyword>
<protein>
    <submittedName>
        <fullName evidence="3">Uncharacterized protein</fullName>
    </submittedName>
</protein>
<evidence type="ECO:0000256" key="2">
    <source>
        <dbReference type="SAM" id="Phobius"/>
    </source>
</evidence>
<name>A0A834I4R3_RHYFE</name>
<keyword evidence="2" id="KW-0472">Membrane</keyword>
<feature type="compositionally biased region" description="Basic residues" evidence="1">
    <location>
        <begin position="60"/>
        <end position="72"/>
    </location>
</feature>
<gene>
    <name evidence="3" type="ORF">GWI33_014612</name>
</gene>
<keyword evidence="2" id="KW-1133">Transmembrane helix</keyword>